<dbReference type="Proteomes" id="UP000077266">
    <property type="component" value="Unassembled WGS sequence"/>
</dbReference>
<feature type="region of interest" description="Disordered" evidence="1">
    <location>
        <begin position="164"/>
        <end position="189"/>
    </location>
</feature>
<keyword evidence="3" id="KW-1185">Reference proteome</keyword>
<dbReference type="EMBL" id="KV425927">
    <property type="protein sequence ID" value="KZV97657.1"/>
    <property type="molecule type" value="Genomic_DNA"/>
</dbReference>
<feature type="compositionally biased region" description="Basic residues" evidence="1">
    <location>
        <begin position="303"/>
        <end position="314"/>
    </location>
</feature>
<dbReference type="STRING" id="1314781.A0A165LC05"/>
<feature type="region of interest" description="Disordered" evidence="1">
    <location>
        <begin position="243"/>
        <end position="340"/>
    </location>
</feature>
<feature type="compositionally biased region" description="Basic and acidic residues" evidence="1">
    <location>
        <begin position="315"/>
        <end position="332"/>
    </location>
</feature>
<dbReference type="OrthoDB" id="3257251at2759"/>
<evidence type="ECO:0000256" key="1">
    <source>
        <dbReference type="SAM" id="MobiDB-lite"/>
    </source>
</evidence>
<protein>
    <submittedName>
        <fullName evidence="2">Uncharacterized protein</fullName>
    </submittedName>
</protein>
<accession>A0A165LC05</accession>
<sequence>MEYAPHPDAHPHAQLDQLDHEQPQLVASTSTNARKRSALDEAASAEAKRLKARERQRRKRERDRAGLAAMQATAYDPDGHPLQSDFSPRASRGQPDDADLSPEQLAKKDKLRKAARERQRKHRAVVKAKRMAEMGLTMGVDPQIAGGYVDPAAYAAAVQMHTHPDMHDSDDPGMQVEPDLPQQQPNASPGQTFASLMLLSFSCAPLLKQHLLRTLNMTDEELTSLKPILAASWEQWNHERTMQYQQDDQDVDSPYANDNGTELQSPYAPDEPLQPESAPDPYRPRYQRVAYPTHHHSIDPSLHSHHHHQHHQHHPRDDELDSPHSHLTRPEIDPELGQAP</sequence>
<feature type="compositionally biased region" description="Basic and acidic residues" evidence="1">
    <location>
        <begin position="105"/>
        <end position="117"/>
    </location>
</feature>
<feature type="compositionally biased region" description="Basic and acidic residues" evidence="1">
    <location>
        <begin position="1"/>
        <end position="22"/>
    </location>
</feature>
<dbReference type="InParanoid" id="A0A165LC05"/>
<organism evidence="2 3">
    <name type="scientific">Exidia glandulosa HHB12029</name>
    <dbReference type="NCBI Taxonomy" id="1314781"/>
    <lineage>
        <taxon>Eukaryota</taxon>
        <taxon>Fungi</taxon>
        <taxon>Dikarya</taxon>
        <taxon>Basidiomycota</taxon>
        <taxon>Agaricomycotina</taxon>
        <taxon>Agaricomycetes</taxon>
        <taxon>Auriculariales</taxon>
        <taxon>Exidiaceae</taxon>
        <taxon>Exidia</taxon>
    </lineage>
</organism>
<feature type="compositionally biased region" description="Basic residues" evidence="1">
    <location>
        <begin position="50"/>
        <end position="61"/>
    </location>
</feature>
<dbReference type="AlphaFoldDB" id="A0A165LC05"/>
<proteinExistence type="predicted"/>
<name>A0A165LC05_EXIGL</name>
<gene>
    <name evidence="2" type="ORF">EXIGLDRAFT_832684</name>
</gene>
<evidence type="ECO:0000313" key="3">
    <source>
        <dbReference type="Proteomes" id="UP000077266"/>
    </source>
</evidence>
<reference evidence="2 3" key="1">
    <citation type="journal article" date="2016" name="Mol. Biol. Evol.">
        <title>Comparative Genomics of Early-Diverging Mushroom-Forming Fungi Provides Insights into the Origins of Lignocellulose Decay Capabilities.</title>
        <authorList>
            <person name="Nagy L.G."/>
            <person name="Riley R."/>
            <person name="Tritt A."/>
            <person name="Adam C."/>
            <person name="Daum C."/>
            <person name="Floudas D."/>
            <person name="Sun H."/>
            <person name="Yadav J.S."/>
            <person name="Pangilinan J."/>
            <person name="Larsson K.H."/>
            <person name="Matsuura K."/>
            <person name="Barry K."/>
            <person name="Labutti K."/>
            <person name="Kuo R."/>
            <person name="Ohm R.A."/>
            <person name="Bhattacharya S.S."/>
            <person name="Shirouzu T."/>
            <person name="Yoshinaga Y."/>
            <person name="Martin F.M."/>
            <person name="Grigoriev I.V."/>
            <person name="Hibbett D.S."/>
        </authorList>
    </citation>
    <scope>NUCLEOTIDE SEQUENCE [LARGE SCALE GENOMIC DNA]</scope>
    <source>
        <strain evidence="2 3">HHB12029</strain>
    </source>
</reference>
<feature type="region of interest" description="Disordered" evidence="1">
    <location>
        <begin position="1"/>
        <end position="126"/>
    </location>
</feature>
<evidence type="ECO:0000313" key="2">
    <source>
        <dbReference type="EMBL" id="KZV97657.1"/>
    </source>
</evidence>